<dbReference type="InterPro" id="IPR027417">
    <property type="entry name" value="P-loop_NTPase"/>
</dbReference>
<accession>A0A917RT31</accession>
<dbReference type="AlphaFoldDB" id="A0A917RT31"/>
<protein>
    <submittedName>
        <fullName evidence="1">Uncharacterized protein</fullName>
    </submittedName>
</protein>
<proteinExistence type="predicted"/>
<sequence>MIERATEFEKIRATLTGHGGVVLIGEPGVGKTTSARKAATTVGGTIRWVAGTKSARSVPLGCSRIWSVCSPRTTRIGYAGRSSNTPGDVEVRMVTRSAVRFAALAAMCAGTLLLGACSDNEGTAVPVAPAAAAQQQPETPQERNLRVRDELARLGCDTNSCIQTYFACEDGLLSGEACEFYRTHPLK</sequence>
<gene>
    <name evidence="1" type="ORF">GCM10011588_47880</name>
</gene>
<comment type="caution">
    <text evidence="1">The sequence shown here is derived from an EMBL/GenBank/DDBJ whole genome shotgun (WGS) entry which is preliminary data.</text>
</comment>
<name>A0A917RT31_9NOCA</name>
<keyword evidence="2" id="KW-1185">Reference proteome</keyword>
<evidence type="ECO:0000313" key="2">
    <source>
        <dbReference type="Proteomes" id="UP000638263"/>
    </source>
</evidence>
<evidence type="ECO:0000313" key="1">
    <source>
        <dbReference type="EMBL" id="GGL27508.1"/>
    </source>
</evidence>
<reference evidence="1" key="1">
    <citation type="journal article" date="2014" name="Int. J. Syst. Evol. Microbiol.">
        <title>Complete genome sequence of Corynebacterium casei LMG S-19264T (=DSM 44701T), isolated from a smear-ripened cheese.</title>
        <authorList>
            <consortium name="US DOE Joint Genome Institute (JGI-PGF)"/>
            <person name="Walter F."/>
            <person name="Albersmeier A."/>
            <person name="Kalinowski J."/>
            <person name="Ruckert C."/>
        </authorList>
    </citation>
    <scope>NUCLEOTIDE SEQUENCE</scope>
    <source>
        <strain evidence="1">CGMCC 4.3508</strain>
    </source>
</reference>
<organism evidence="1 2">
    <name type="scientific">Nocardia jinanensis</name>
    <dbReference type="NCBI Taxonomy" id="382504"/>
    <lineage>
        <taxon>Bacteria</taxon>
        <taxon>Bacillati</taxon>
        <taxon>Actinomycetota</taxon>
        <taxon>Actinomycetes</taxon>
        <taxon>Mycobacteriales</taxon>
        <taxon>Nocardiaceae</taxon>
        <taxon>Nocardia</taxon>
    </lineage>
</organism>
<dbReference type="RefSeq" id="WP_058854127.1">
    <property type="nucleotide sequence ID" value="NZ_BMMH01000011.1"/>
</dbReference>
<dbReference type="Gene3D" id="3.40.50.300">
    <property type="entry name" value="P-loop containing nucleotide triphosphate hydrolases"/>
    <property type="match status" value="1"/>
</dbReference>
<dbReference type="EMBL" id="BMMH01000011">
    <property type="protein sequence ID" value="GGL27508.1"/>
    <property type="molecule type" value="Genomic_DNA"/>
</dbReference>
<dbReference type="SUPFAM" id="SSF52540">
    <property type="entry name" value="P-loop containing nucleoside triphosphate hydrolases"/>
    <property type="match status" value="1"/>
</dbReference>
<reference evidence="1" key="2">
    <citation type="submission" date="2020-09" db="EMBL/GenBank/DDBJ databases">
        <authorList>
            <person name="Sun Q."/>
            <person name="Zhou Y."/>
        </authorList>
    </citation>
    <scope>NUCLEOTIDE SEQUENCE</scope>
    <source>
        <strain evidence="1">CGMCC 4.3508</strain>
    </source>
</reference>
<dbReference type="Proteomes" id="UP000638263">
    <property type="component" value="Unassembled WGS sequence"/>
</dbReference>